<dbReference type="Pfam" id="PF05170">
    <property type="entry name" value="AsmA"/>
    <property type="match status" value="2"/>
</dbReference>
<protein>
    <submittedName>
        <fullName evidence="4">AsmA family protein</fullName>
    </submittedName>
</protein>
<evidence type="ECO:0000313" key="5">
    <source>
        <dbReference type="Proteomes" id="UP001589896"/>
    </source>
</evidence>
<accession>A0ABV6S0J2</accession>
<keyword evidence="5" id="KW-1185">Reference proteome</keyword>
<feature type="domain" description="AsmA" evidence="3">
    <location>
        <begin position="29"/>
        <end position="147"/>
    </location>
</feature>
<feature type="region of interest" description="Disordered" evidence="1">
    <location>
        <begin position="348"/>
        <end position="367"/>
    </location>
</feature>
<evidence type="ECO:0000256" key="1">
    <source>
        <dbReference type="SAM" id="MobiDB-lite"/>
    </source>
</evidence>
<feature type="transmembrane region" description="Helical" evidence="2">
    <location>
        <begin position="28"/>
        <end position="51"/>
    </location>
</feature>
<keyword evidence="2" id="KW-0812">Transmembrane</keyword>
<name>A0ABV6S0J2_9GAMM</name>
<dbReference type="EMBL" id="JBHLTG010000017">
    <property type="protein sequence ID" value="MFC0682745.1"/>
    <property type="molecule type" value="Genomic_DNA"/>
</dbReference>
<dbReference type="PANTHER" id="PTHR30441">
    <property type="entry name" value="DUF748 DOMAIN-CONTAINING PROTEIN"/>
    <property type="match status" value="1"/>
</dbReference>
<evidence type="ECO:0000313" key="4">
    <source>
        <dbReference type="EMBL" id="MFC0682745.1"/>
    </source>
</evidence>
<proteinExistence type="predicted"/>
<dbReference type="RefSeq" id="WP_386677049.1">
    <property type="nucleotide sequence ID" value="NZ_JBHLTG010000017.1"/>
</dbReference>
<dbReference type="InterPro" id="IPR052894">
    <property type="entry name" value="AsmA-related"/>
</dbReference>
<keyword evidence="2" id="KW-1133">Transmembrane helix</keyword>
<reference evidence="4 5" key="1">
    <citation type="submission" date="2024-09" db="EMBL/GenBank/DDBJ databases">
        <authorList>
            <person name="Sun Q."/>
            <person name="Mori K."/>
        </authorList>
    </citation>
    <scope>NUCLEOTIDE SEQUENCE [LARGE SCALE GENOMIC DNA]</scope>
    <source>
        <strain evidence="4 5">KCTC 23076</strain>
    </source>
</reference>
<gene>
    <name evidence="4" type="ORF">ACFFGH_33355</name>
</gene>
<keyword evidence="2" id="KW-0472">Membrane</keyword>
<organism evidence="4 5">
    <name type="scientific">Lysobacter korlensis</name>
    <dbReference type="NCBI Taxonomy" id="553636"/>
    <lineage>
        <taxon>Bacteria</taxon>
        <taxon>Pseudomonadati</taxon>
        <taxon>Pseudomonadota</taxon>
        <taxon>Gammaproteobacteria</taxon>
        <taxon>Lysobacterales</taxon>
        <taxon>Lysobacteraceae</taxon>
        <taxon>Lysobacter</taxon>
    </lineage>
</organism>
<evidence type="ECO:0000256" key="2">
    <source>
        <dbReference type="SAM" id="Phobius"/>
    </source>
</evidence>
<dbReference type="Proteomes" id="UP001589896">
    <property type="component" value="Unassembled WGS sequence"/>
</dbReference>
<feature type="domain" description="AsmA" evidence="3">
    <location>
        <begin position="233"/>
        <end position="551"/>
    </location>
</feature>
<dbReference type="PANTHER" id="PTHR30441:SF9">
    <property type="entry name" value="ASMA FAMILY PROTEIN YHJG"/>
    <property type="match status" value="1"/>
</dbReference>
<sequence length="652" mass="70665">MAESTGTDATDAGHRGDGALQWLRQHRLVSAALMLLVAVITLIALWDWNWFKGPLERVVERRTGRTFEIGGNLDVDLGTVPVISAEQVRFGNAPWASEPLMASADLVEFGIELWPLLRGDVRIPDLHLRRPVVSLEIGPQRIGNWRFGEDDGGEGAQFRRVRIDRGQLGFLDPKRDTAIRLGLTSAAAPAQGPAPIHLTGGGRWEGNPFEVRGRAESPLALRDREAPYRIDLTAQAGATRAHARGTLTDPMRLRGFDLQFALSGASLEHLYPLLGLSLPPTPPYRLDGRFRRDGTRWRYDGFRGRVGDSDLAGSASVETAGPRPFLRADLKSTRLDFDDLAGFVGATPKAEEGKGANHGNTAQAASRTRVLPDTPYRLEKLRSMDADVRLGAARINAPGLPLDNMDAHLKLQNGVLVLDPLDFGVAGGTIRAVVRMDARKPTIRTRARIAARGLNLDRLVSKVELARDAVGKVGGDIVLAGQGNSVADMLATADGDVAVGMGRGRVSNLLIELAGLDVAEALKFMLTEDRKVPVRCAFGDFSVRSGVMTTRAFAFDTTDTIILGEGRINLRDETLDLRLRPRPKDRSLFSFRSPLLVDGTFKDPDIRPDMKRVGLRAAFALALGTIAPPAALLATLELGPGQNADCGGRYAR</sequence>
<dbReference type="InterPro" id="IPR007844">
    <property type="entry name" value="AsmA"/>
</dbReference>
<evidence type="ECO:0000259" key="3">
    <source>
        <dbReference type="Pfam" id="PF05170"/>
    </source>
</evidence>
<comment type="caution">
    <text evidence="4">The sequence shown here is derived from an EMBL/GenBank/DDBJ whole genome shotgun (WGS) entry which is preliminary data.</text>
</comment>